<reference evidence="1" key="1">
    <citation type="submission" date="2016-04" db="EMBL/GenBank/DDBJ databases">
        <authorList>
            <person name="Evans L.H."/>
            <person name="Alamgir A."/>
            <person name="Owens N."/>
            <person name="Weber N.D."/>
            <person name="Virtaneva K."/>
            <person name="Barbian K."/>
            <person name="Babar A."/>
            <person name="Rosenke K."/>
        </authorList>
    </citation>
    <scope>NUCLEOTIDE SEQUENCE</scope>
    <source>
        <strain evidence="1">92-2</strain>
    </source>
</reference>
<accession>A0A212KKK8</accession>
<gene>
    <name evidence="1" type="ORF">KM92DES2_20397</name>
</gene>
<evidence type="ECO:0000313" key="1">
    <source>
        <dbReference type="EMBL" id="SBW12243.1"/>
    </source>
</evidence>
<name>A0A212KKK8_9BACT</name>
<dbReference type="AlphaFoldDB" id="A0A212KKK8"/>
<protein>
    <submittedName>
        <fullName evidence="1">Uncharacterized protein</fullName>
    </submittedName>
</protein>
<proteinExistence type="predicted"/>
<sequence>MGGMAQGVVVAYLFFLYYYSSCYDLEVRVHNLGQNCSQILYLPDLYCPGGSRVAV</sequence>
<organism evidence="1">
    <name type="scientific">uncultured Desulfovibrio sp</name>
    <dbReference type="NCBI Taxonomy" id="167968"/>
    <lineage>
        <taxon>Bacteria</taxon>
        <taxon>Pseudomonadati</taxon>
        <taxon>Thermodesulfobacteriota</taxon>
        <taxon>Desulfovibrionia</taxon>
        <taxon>Desulfovibrionales</taxon>
        <taxon>Desulfovibrionaceae</taxon>
        <taxon>Desulfovibrio</taxon>
        <taxon>environmental samples</taxon>
    </lineage>
</organism>
<dbReference type="EMBL" id="FLUP01000002">
    <property type="protein sequence ID" value="SBW12243.1"/>
    <property type="molecule type" value="Genomic_DNA"/>
</dbReference>